<dbReference type="OrthoDB" id="3149552at2759"/>
<protein>
    <recommendedName>
        <fullName evidence="1">F-box domain-containing protein</fullName>
    </recommendedName>
</protein>
<reference evidence="2 3" key="1">
    <citation type="journal article" date="2019" name="Nat. Ecol. Evol.">
        <title>Megaphylogeny resolves global patterns of mushroom evolution.</title>
        <authorList>
            <person name="Varga T."/>
            <person name="Krizsan K."/>
            <person name="Foldi C."/>
            <person name="Dima B."/>
            <person name="Sanchez-Garcia M."/>
            <person name="Sanchez-Ramirez S."/>
            <person name="Szollosi G.J."/>
            <person name="Szarkandi J.G."/>
            <person name="Papp V."/>
            <person name="Albert L."/>
            <person name="Andreopoulos W."/>
            <person name="Angelini C."/>
            <person name="Antonin V."/>
            <person name="Barry K.W."/>
            <person name="Bougher N.L."/>
            <person name="Buchanan P."/>
            <person name="Buyck B."/>
            <person name="Bense V."/>
            <person name="Catcheside P."/>
            <person name="Chovatia M."/>
            <person name="Cooper J."/>
            <person name="Damon W."/>
            <person name="Desjardin D."/>
            <person name="Finy P."/>
            <person name="Geml J."/>
            <person name="Haridas S."/>
            <person name="Hughes K."/>
            <person name="Justo A."/>
            <person name="Karasinski D."/>
            <person name="Kautmanova I."/>
            <person name="Kiss B."/>
            <person name="Kocsube S."/>
            <person name="Kotiranta H."/>
            <person name="LaButti K.M."/>
            <person name="Lechner B.E."/>
            <person name="Liimatainen K."/>
            <person name="Lipzen A."/>
            <person name="Lukacs Z."/>
            <person name="Mihaltcheva S."/>
            <person name="Morgado L.N."/>
            <person name="Niskanen T."/>
            <person name="Noordeloos M.E."/>
            <person name="Ohm R.A."/>
            <person name="Ortiz-Santana B."/>
            <person name="Ovrebo C."/>
            <person name="Racz N."/>
            <person name="Riley R."/>
            <person name="Savchenko A."/>
            <person name="Shiryaev A."/>
            <person name="Soop K."/>
            <person name="Spirin V."/>
            <person name="Szebenyi C."/>
            <person name="Tomsovsky M."/>
            <person name="Tulloss R.E."/>
            <person name="Uehling J."/>
            <person name="Grigoriev I.V."/>
            <person name="Vagvolgyi C."/>
            <person name="Papp T."/>
            <person name="Martin F.M."/>
            <person name="Miettinen O."/>
            <person name="Hibbett D.S."/>
            <person name="Nagy L.G."/>
        </authorList>
    </citation>
    <scope>NUCLEOTIDE SEQUENCE [LARGE SCALE GENOMIC DNA]</scope>
    <source>
        <strain evidence="2 3">CBS 121175</strain>
    </source>
</reference>
<dbReference type="Proteomes" id="UP000307440">
    <property type="component" value="Unassembled WGS sequence"/>
</dbReference>
<name>A0A5C3LKG6_COPMA</name>
<proteinExistence type="predicted"/>
<gene>
    <name evidence="2" type="ORF">FA15DRAFT_428188</name>
</gene>
<dbReference type="CDD" id="cd09917">
    <property type="entry name" value="F-box_SF"/>
    <property type="match status" value="1"/>
</dbReference>
<evidence type="ECO:0000259" key="1">
    <source>
        <dbReference type="PROSITE" id="PS50181"/>
    </source>
</evidence>
<evidence type="ECO:0000313" key="3">
    <source>
        <dbReference type="Proteomes" id="UP000307440"/>
    </source>
</evidence>
<organism evidence="2 3">
    <name type="scientific">Coprinopsis marcescibilis</name>
    <name type="common">Agaric fungus</name>
    <name type="synonym">Psathyrella marcescibilis</name>
    <dbReference type="NCBI Taxonomy" id="230819"/>
    <lineage>
        <taxon>Eukaryota</taxon>
        <taxon>Fungi</taxon>
        <taxon>Dikarya</taxon>
        <taxon>Basidiomycota</taxon>
        <taxon>Agaricomycotina</taxon>
        <taxon>Agaricomycetes</taxon>
        <taxon>Agaricomycetidae</taxon>
        <taxon>Agaricales</taxon>
        <taxon>Agaricineae</taxon>
        <taxon>Psathyrellaceae</taxon>
        <taxon>Coprinopsis</taxon>
    </lineage>
</organism>
<accession>A0A5C3LKG6</accession>
<feature type="domain" description="F-box" evidence="1">
    <location>
        <begin position="1"/>
        <end position="47"/>
    </location>
</feature>
<sequence>MSHLLDLPVEIITRILTQLSLQELIRCQSTCRRLKRIYDQSSKLQYIVEIEVAGMLDNPRCRISVADKLEALRHRERAWCSLRPTFTKTVPIPRQSCGLYDVTASAYFLGVASESTPPAVYELQSLALPSISTATASHTEIRSDKEIVDFATAIEEHDLIAVVRKAGTIDAFSGPHGLEIVLLRHSTRQPHELADQSIIHVPSPHMVAGINIEISGENLILLPALGLGGMGPLQVYNWKTGALRAWTNAISNQGVLFLREDIFLCPNVFNMTLDIFCIPDRSEATGSIELHRPTFRLSLPILSGSHTISGIECRCEPNPTSGNSFPQYAPQSRPFVNDPERAIAIFSFDIREHTELQSRPFIMLVHRKTLLSAVSTLHALEAVHPVQATPWFDWGKDSVRWLDAAETGSRFITCTSGERYVNISLNARRIPSPISIIDLNQYRIRRALAGFDVYPRHDSRLVTPTRTIGDPEHDSIDEEHVGKPEFTENVVSELSFAEFATEEKFTYDAVMIDEERVIGIRSRHEHPAANISRVDVHYFG</sequence>
<dbReference type="PROSITE" id="PS50181">
    <property type="entry name" value="FBOX"/>
    <property type="match status" value="1"/>
</dbReference>
<dbReference type="Pfam" id="PF12937">
    <property type="entry name" value="F-box-like"/>
    <property type="match status" value="1"/>
</dbReference>
<dbReference type="SMART" id="SM00256">
    <property type="entry name" value="FBOX"/>
    <property type="match status" value="1"/>
</dbReference>
<keyword evidence="3" id="KW-1185">Reference proteome</keyword>
<dbReference type="InterPro" id="IPR001810">
    <property type="entry name" value="F-box_dom"/>
</dbReference>
<dbReference type="Gene3D" id="1.20.1280.50">
    <property type="match status" value="1"/>
</dbReference>
<dbReference type="EMBL" id="ML210151">
    <property type="protein sequence ID" value="TFK29151.1"/>
    <property type="molecule type" value="Genomic_DNA"/>
</dbReference>
<dbReference type="AlphaFoldDB" id="A0A5C3LKG6"/>
<dbReference type="InterPro" id="IPR036047">
    <property type="entry name" value="F-box-like_dom_sf"/>
</dbReference>
<evidence type="ECO:0000313" key="2">
    <source>
        <dbReference type="EMBL" id="TFK29151.1"/>
    </source>
</evidence>
<dbReference type="SUPFAM" id="SSF81383">
    <property type="entry name" value="F-box domain"/>
    <property type="match status" value="1"/>
</dbReference>